<organism evidence="2 3">
    <name type="scientific">Streptomyces brasiliensis</name>
    <dbReference type="NCBI Taxonomy" id="1954"/>
    <lineage>
        <taxon>Bacteria</taxon>
        <taxon>Bacillati</taxon>
        <taxon>Actinomycetota</taxon>
        <taxon>Actinomycetes</taxon>
        <taxon>Kitasatosporales</taxon>
        <taxon>Streptomycetaceae</taxon>
        <taxon>Streptomyces</taxon>
    </lineage>
</organism>
<dbReference type="Proteomes" id="UP000657574">
    <property type="component" value="Unassembled WGS sequence"/>
</dbReference>
<keyword evidence="3" id="KW-1185">Reference proteome</keyword>
<reference evidence="2" key="1">
    <citation type="journal article" date="2014" name="Int. J. Syst. Evol. Microbiol.">
        <title>Complete genome sequence of Corynebacterium casei LMG S-19264T (=DSM 44701T), isolated from a smear-ripened cheese.</title>
        <authorList>
            <consortium name="US DOE Joint Genome Institute (JGI-PGF)"/>
            <person name="Walter F."/>
            <person name="Albersmeier A."/>
            <person name="Kalinowski J."/>
            <person name="Ruckert C."/>
        </authorList>
    </citation>
    <scope>NUCLEOTIDE SEQUENCE</scope>
    <source>
        <strain evidence="2">JCM 3086</strain>
    </source>
</reference>
<sequence length="89" mass="9581">MRLRIWLGRAGAAAMKHLLIQLNGLGVFFTGPLPGVHYADLGTDSGLARREAPPGPPPGHPERRCATPPSREEQELWASLGIDTERTGS</sequence>
<dbReference type="Pfam" id="PF19534">
    <property type="entry name" value="DUF6059"/>
    <property type="match status" value="1"/>
</dbReference>
<gene>
    <name evidence="2" type="ORF">GCM10010121_037270</name>
</gene>
<evidence type="ECO:0000256" key="1">
    <source>
        <dbReference type="SAM" id="MobiDB-lite"/>
    </source>
</evidence>
<name>A0A917KRB3_9ACTN</name>
<dbReference type="InterPro" id="IPR045701">
    <property type="entry name" value="DUF6059"/>
</dbReference>
<dbReference type="AlphaFoldDB" id="A0A917KRB3"/>
<accession>A0A917KRB3</accession>
<protein>
    <submittedName>
        <fullName evidence="2">Uncharacterized protein</fullName>
    </submittedName>
</protein>
<feature type="region of interest" description="Disordered" evidence="1">
    <location>
        <begin position="44"/>
        <end position="89"/>
    </location>
</feature>
<evidence type="ECO:0000313" key="2">
    <source>
        <dbReference type="EMBL" id="GGJ22826.1"/>
    </source>
</evidence>
<dbReference type="EMBL" id="BMQA01000010">
    <property type="protein sequence ID" value="GGJ22826.1"/>
    <property type="molecule type" value="Genomic_DNA"/>
</dbReference>
<evidence type="ECO:0000313" key="3">
    <source>
        <dbReference type="Proteomes" id="UP000657574"/>
    </source>
</evidence>
<dbReference type="RefSeq" id="WP_189312305.1">
    <property type="nucleotide sequence ID" value="NZ_BMQA01000010.1"/>
</dbReference>
<comment type="caution">
    <text evidence="2">The sequence shown here is derived from an EMBL/GenBank/DDBJ whole genome shotgun (WGS) entry which is preliminary data.</text>
</comment>
<reference evidence="2" key="2">
    <citation type="submission" date="2020-09" db="EMBL/GenBank/DDBJ databases">
        <authorList>
            <person name="Sun Q."/>
            <person name="Ohkuma M."/>
        </authorList>
    </citation>
    <scope>NUCLEOTIDE SEQUENCE</scope>
    <source>
        <strain evidence="2">JCM 3086</strain>
    </source>
</reference>
<proteinExistence type="predicted"/>
<feature type="compositionally biased region" description="Basic and acidic residues" evidence="1">
    <location>
        <begin position="60"/>
        <end position="74"/>
    </location>
</feature>